<dbReference type="Proteomes" id="UP000015105">
    <property type="component" value="Chromosome 3D"/>
</dbReference>
<reference evidence="1" key="3">
    <citation type="journal article" date="2017" name="Nature">
        <title>Genome sequence of the progenitor of the wheat D genome Aegilops tauschii.</title>
        <authorList>
            <person name="Luo M.C."/>
            <person name="Gu Y.Q."/>
            <person name="Puiu D."/>
            <person name="Wang H."/>
            <person name="Twardziok S.O."/>
            <person name="Deal K.R."/>
            <person name="Huo N."/>
            <person name="Zhu T."/>
            <person name="Wang L."/>
            <person name="Wang Y."/>
            <person name="McGuire P.E."/>
            <person name="Liu S."/>
            <person name="Long H."/>
            <person name="Ramasamy R.K."/>
            <person name="Rodriguez J.C."/>
            <person name="Van S.L."/>
            <person name="Yuan L."/>
            <person name="Wang Z."/>
            <person name="Xia Z."/>
            <person name="Xiao L."/>
            <person name="Anderson O.D."/>
            <person name="Ouyang S."/>
            <person name="Liang Y."/>
            <person name="Zimin A.V."/>
            <person name="Pertea G."/>
            <person name="Qi P."/>
            <person name="Bennetzen J.L."/>
            <person name="Dai X."/>
            <person name="Dawson M.W."/>
            <person name="Muller H.G."/>
            <person name="Kugler K."/>
            <person name="Rivarola-Duarte L."/>
            <person name="Spannagl M."/>
            <person name="Mayer K.F.X."/>
            <person name="Lu F.H."/>
            <person name="Bevan M.W."/>
            <person name="Leroy P."/>
            <person name="Li P."/>
            <person name="You F.M."/>
            <person name="Sun Q."/>
            <person name="Liu Z."/>
            <person name="Lyons E."/>
            <person name="Wicker T."/>
            <person name="Salzberg S.L."/>
            <person name="Devos K.M."/>
            <person name="Dvorak J."/>
        </authorList>
    </citation>
    <scope>NUCLEOTIDE SEQUENCE [LARGE SCALE GENOMIC DNA]</scope>
    <source>
        <strain evidence="1">cv. AL8/78</strain>
    </source>
</reference>
<sequence length="57" mass="6555">GCSFPVKYPPCFVTFVIVQIKTMIVACGRERLVCRRCYLLCLLNAFLKTYVILSNYS</sequence>
<dbReference type="EnsemblPlants" id="AET3Gv20484200.1">
    <property type="protein sequence ID" value="AET3Gv20484200.1"/>
    <property type="gene ID" value="AET3Gv20484200"/>
</dbReference>
<accession>A0A453EVI3</accession>
<evidence type="ECO:0000313" key="2">
    <source>
        <dbReference type="Proteomes" id="UP000015105"/>
    </source>
</evidence>
<reference evidence="2" key="2">
    <citation type="journal article" date="2017" name="Nat. Plants">
        <title>The Aegilops tauschii genome reveals multiple impacts of transposons.</title>
        <authorList>
            <person name="Zhao G."/>
            <person name="Zou C."/>
            <person name="Li K."/>
            <person name="Wang K."/>
            <person name="Li T."/>
            <person name="Gao L."/>
            <person name="Zhang X."/>
            <person name="Wang H."/>
            <person name="Yang Z."/>
            <person name="Liu X."/>
            <person name="Jiang W."/>
            <person name="Mao L."/>
            <person name="Kong X."/>
            <person name="Jiao Y."/>
            <person name="Jia J."/>
        </authorList>
    </citation>
    <scope>NUCLEOTIDE SEQUENCE [LARGE SCALE GENOMIC DNA]</scope>
    <source>
        <strain evidence="2">cv. AL8/78</strain>
    </source>
</reference>
<dbReference type="Gramene" id="AET3Gv20484200.1">
    <property type="protein sequence ID" value="AET3Gv20484200.1"/>
    <property type="gene ID" value="AET3Gv20484200"/>
</dbReference>
<reference evidence="1" key="4">
    <citation type="submission" date="2019-03" db="UniProtKB">
        <authorList>
            <consortium name="EnsemblPlants"/>
        </authorList>
    </citation>
    <scope>IDENTIFICATION</scope>
</reference>
<protein>
    <submittedName>
        <fullName evidence="1">Uncharacterized protein</fullName>
    </submittedName>
</protein>
<proteinExistence type="predicted"/>
<organism evidence="1 2">
    <name type="scientific">Aegilops tauschii subsp. strangulata</name>
    <name type="common">Goatgrass</name>
    <dbReference type="NCBI Taxonomy" id="200361"/>
    <lineage>
        <taxon>Eukaryota</taxon>
        <taxon>Viridiplantae</taxon>
        <taxon>Streptophyta</taxon>
        <taxon>Embryophyta</taxon>
        <taxon>Tracheophyta</taxon>
        <taxon>Spermatophyta</taxon>
        <taxon>Magnoliopsida</taxon>
        <taxon>Liliopsida</taxon>
        <taxon>Poales</taxon>
        <taxon>Poaceae</taxon>
        <taxon>BOP clade</taxon>
        <taxon>Pooideae</taxon>
        <taxon>Triticodae</taxon>
        <taxon>Triticeae</taxon>
        <taxon>Triticinae</taxon>
        <taxon>Aegilops</taxon>
    </lineage>
</organism>
<evidence type="ECO:0000313" key="1">
    <source>
        <dbReference type="EnsemblPlants" id="AET3Gv20484200.1"/>
    </source>
</evidence>
<reference evidence="2" key="1">
    <citation type="journal article" date="2014" name="Science">
        <title>Ancient hybridizations among the ancestral genomes of bread wheat.</title>
        <authorList>
            <consortium name="International Wheat Genome Sequencing Consortium,"/>
            <person name="Marcussen T."/>
            <person name="Sandve S.R."/>
            <person name="Heier L."/>
            <person name="Spannagl M."/>
            <person name="Pfeifer M."/>
            <person name="Jakobsen K.S."/>
            <person name="Wulff B.B."/>
            <person name="Steuernagel B."/>
            <person name="Mayer K.F."/>
            <person name="Olsen O.A."/>
        </authorList>
    </citation>
    <scope>NUCLEOTIDE SEQUENCE [LARGE SCALE GENOMIC DNA]</scope>
    <source>
        <strain evidence="2">cv. AL8/78</strain>
    </source>
</reference>
<reference evidence="1" key="5">
    <citation type="journal article" date="2021" name="G3 (Bethesda)">
        <title>Aegilops tauschii genome assembly Aet v5.0 features greater sequence contiguity and improved annotation.</title>
        <authorList>
            <person name="Wang L."/>
            <person name="Zhu T."/>
            <person name="Rodriguez J.C."/>
            <person name="Deal K.R."/>
            <person name="Dubcovsky J."/>
            <person name="McGuire P.E."/>
            <person name="Lux T."/>
            <person name="Spannagl M."/>
            <person name="Mayer K.F.X."/>
            <person name="Baldrich P."/>
            <person name="Meyers B.C."/>
            <person name="Huo N."/>
            <person name="Gu Y.Q."/>
            <person name="Zhou H."/>
            <person name="Devos K.M."/>
            <person name="Bennetzen J.L."/>
            <person name="Unver T."/>
            <person name="Budak H."/>
            <person name="Gulick P.J."/>
            <person name="Galiba G."/>
            <person name="Kalapos B."/>
            <person name="Nelson D.R."/>
            <person name="Li P."/>
            <person name="You F.M."/>
            <person name="Luo M.C."/>
            <person name="Dvorak J."/>
        </authorList>
    </citation>
    <scope>NUCLEOTIDE SEQUENCE [LARGE SCALE GENOMIC DNA]</scope>
    <source>
        <strain evidence="1">cv. AL8/78</strain>
    </source>
</reference>
<keyword evidence="2" id="KW-1185">Reference proteome</keyword>
<name>A0A453EVI3_AEGTS</name>
<dbReference type="AlphaFoldDB" id="A0A453EVI3"/>